<dbReference type="Proteomes" id="UP001594351">
    <property type="component" value="Unassembled WGS sequence"/>
</dbReference>
<gene>
    <name evidence="1" type="ORF">ACFL27_20940</name>
</gene>
<organism evidence="1 2">
    <name type="scientific">candidate division CSSED10-310 bacterium</name>
    <dbReference type="NCBI Taxonomy" id="2855610"/>
    <lineage>
        <taxon>Bacteria</taxon>
        <taxon>Bacteria division CSSED10-310</taxon>
    </lineage>
</organism>
<dbReference type="InterPro" id="IPR023213">
    <property type="entry name" value="CAT-like_dom_sf"/>
</dbReference>
<name>A0ABV6Z2Y8_UNCC1</name>
<protein>
    <submittedName>
        <fullName evidence="1">Uncharacterized protein</fullName>
    </submittedName>
</protein>
<dbReference type="Gene3D" id="3.30.559.10">
    <property type="entry name" value="Chloramphenicol acetyltransferase-like domain"/>
    <property type="match status" value="1"/>
</dbReference>
<evidence type="ECO:0000313" key="2">
    <source>
        <dbReference type="Proteomes" id="UP001594351"/>
    </source>
</evidence>
<evidence type="ECO:0000313" key="1">
    <source>
        <dbReference type="EMBL" id="MFC1852673.1"/>
    </source>
</evidence>
<sequence>MMDTLFKKLAEIGLATAGQKIPQRQDHHQTSLSFAQQRLWFLQQLVSDNPAYNVVRAFRIYGNRKNISRKDVVAKLFGFAKQIVFNGQ</sequence>
<dbReference type="SUPFAM" id="SSF52777">
    <property type="entry name" value="CoA-dependent acyltransferases"/>
    <property type="match status" value="1"/>
</dbReference>
<dbReference type="EMBL" id="JBHPBY010000348">
    <property type="protein sequence ID" value="MFC1852673.1"/>
    <property type="molecule type" value="Genomic_DNA"/>
</dbReference>
<comment type="caution">
    <text evidence="1">The sequence shown here is derived from an EMBL/GenBank/DDBJ whole genome shotgun (WGS) entry which is preliminary data.</text>
</comment>
<keyword evidence="2" id="KW-1185">Reference proteome</keyword>
<accession>A0ABV6Z2Y8</accession>
<reference evidence="1 2" key="1">
    <citation type="submission" date="2024-09" db="EMBL/GenBank/DDBJ databases">
        <title>Laminarin stimulates single cell rates of sulfate reduction while oxygen inhibits transcriptomic activity in coastal marine sediment.</title>
        <authorList>
            <person name="Lindsay M."/>
            <person name="Orcutt B."/>
            <person name="Emerson D."/>
            <person name="Stepanauskas R."/>
            <person name="D'Angelo T."/>
        </authorList>
    </citation>
    <scope>NUCLEOTIDE SEQUENCE [LARGE SCALE GENOMIC DNA]</scope>
    <source>
        <strain evidence="1">SAG AM-311-K15</strain>
    </source>
</reference>
<proteinExistence type="predicted"/>